<protein>
    <submittedName>
        <fullName evidence="2">Uncharacterized protein</fullName>
    </submittedName>
</protein>
<reference evidence="2 3" key="1">
    <citation type="journal article" date="2019" name="Int. J. Syst. Evol. Microbiol.">
        <title>The Global Catalogue of Microorganisms (GCM) 10K type strain sequencing project: providing services to taxonomists for standard genome sequencing and annotation.</title>
        <authorList>
            <consortium name="The Broad Institute Genomics Platform"/>
            <consortium name="The Broad Institute Genome Sequencing Center for Infectious Disease"/>
            <person name="Wu L."/>
            <person name="Ma J."/>
        </authorList>
    </citation>
    <scope>NUCLEOTIDE SEQUENCE [LARGE SCALE GENOMIC DNA]</scope>
    <source>
        <strain evidence="2 3">JCM 14588</strain>
    </source>
</reference>
<comment type="caution">
    <text evidence="2">The sequence shown here is derived from an EMBL/GenBank/DDBJ whole genome shotgun (WGS) entry which is preliminary data.</text>
</comment>
<name>A0ABN2BPX2_9MICO</name>
<accession>A0ABN2BPX2</accession>
<evidence type="ECO:0000313" key="3">
    <source>
        <dbReference type="Proteomes" id="UP001501288"/>
    </source>
</evidence>
<proteinExistence type="predicted"/>
<keyword evidence="3" id="KW-1185">Reference proteome</keyword>
<sequence length="79" mass="8398">MRAAFIVSLGTALLGATLLVIVNDRKVESIPLKSGTSDEPVGNRSRRAQIPRVTQEKCEAPTQPATRTGVLPIDGRQSG</sequence>
<organism evidence="2 3">
    <name type="scientific">Dermacoccus barathri</name>
    <dbReference type="NCBI Taxonomy" id="322601"/>
    <lineage>
        <taxon>Bacteria</taxon>
        <taxon>Bacillati</taxon>
        <taxon>Actinomycetota</taxon>
        <taxon>Actinomycetes</taxon>
        <taxon>Micrococcales</taxon>
        <taxon>Dermacoccaceae</taxon>
        <taxon>Dermacoccus</taxon>
    </lineage>
</organism>
<evidence type="ECO:0000256" key="1">
    <source>
        <dbReference type="SAM" id="MobiDB-lite"/>
    </source>
</evidence>
<gene>
    <name evidence="2" type="ORF">GCM10009762_18150</name>
</gene>
<dbReference type="EMBL" id="BAAANV010000037">
    <property type="protein sequence ID" value="GAA1545223.1"/>
    <property type="molecule type" value="Genomic_DNA"/>
</dbReference>
<dbReference type="Proteomes" id="UP001501288">
    <property type="component" value="Unassembled WGS sequence"/>
</dbReference>
<evidence type="ECO:0000313" key="2">
    <source>
        <dbReference type="EMBL" id="GAA1545223.1"/>
    </source>
</evidence>
<feature type="region of interest" description="Disordered" evidence="1">
    <location>
        <begin position="53"/>
        <end position="79"/>
    </location>
</feature>